<dbReference type="AlphaFoldDB" id="A0A8H3D2J4"/>
<gene>
    <name evidence="1" type="ORF">RDB_LOCUS122006</name>
</gene>
<dbReference type="EMBL" id="CAJMXA010003614">
    <property type="protein sequence ID" value="CAE6507358.1"/>
    <property type="molecule type" value="Genomic_DNA"/>
</dbReference>
<organism evidence="1 2">
    <name type="scientific">Rhizoctonia solani</name>
    <dbReference type="NCBI Taxonomy" id="456999"/>
    <lineage>
        <taxon>Eukaryota</taxon>
        <taxon>Fungi</taxon>
        <taxon>Dikarya</taxon>
        <taxon>Basidiomycota</taxon>
        <taxon>Agaricomycotina</taxon>
        <taxon>Agaricomycetes</taxon>
        <taxon>Cantharellales</taxon>
        <taxon>Ceratobasidiaceae</taxon>
        <taxon>Rhizoctonia</taxon>
    </lineage>
</organism>
<feature type="non-terminal residue" evidence="1">
    <location>
        <position position="1"/>
    </location>
</feature>
<accession>A0A8H3D2J4</accession>
<dbReference type="Proteomes" id="UP000663853">
    <property type="component" value="Unassembled WGS sequence"/>
</dbReference>
<reference evidence="1" key="1">
    <citation type="submission" date="2021-01" db="EMBL/GenBank/DDBJ databases">
        <authorList>
            <person name="Kaushik A."/>
        </authorList>
    </citation>
    <scope>NUCLEOTIDE SEQUENCE</scope>
    <source>
        <strain evidence="1">AG6-10EEA</strain>
    </source>
</reference>
<evidence type="ECO:0000313" key="1">
    <source>
        <dbReference type="EMBL" id="CAE6507358.1"/>
    </source>
</evidence>
<comment type="caution">
    <text evidence="1">The sequence shown here is derived from an EMBL/GenBank/DDBJ whole genome shotgun (WGS) entry which is preliminary data.</text>
</comment>
<evidence type="ECO:0000313" key="2">
    <source>
        <dbReference type="Proteomes" id="UP000663853"/>
    </source>
</evidence>
<name>A0A8H3D2J4_9AGAM</name>
<protein>
    <submittedName>
        <fullName evidence="1">Uncharacterized protein</fullName>
    </submittedName>
</protein>
<sequence>RQRGDYYWRRAHRDEFDKAVEKWVKANKGKEPSFGLMQKISYDAFKEIPQAQQDKWDAMAKAALEEGKTSVLLSGSSERARFYGKWNKEIDVVLRRGDTRANIRFVGVLVHEKPDGTLKIERKFSDSLQAFSNNPAVTNLLRVFGEWVEQTG</sequence>
<proteinExistence type="predicted"/>
<feature type="non-terminal residue" evidence="1">
    <location>
        <position position="152"/>
    </location>
</feature>